<dbReference type="CDD" id="cd00093">
    <property type="entry name" value="HTH_XRE"/>
    <property type="match status" value="1"/>
</dbReference>
<dbReference type="Gene3D" id="1.10.260.40">
    <property type="entry name" value="lambda repressor-like DNA-binding domains"/>
    <property type="match status" value="1"/>
</dbReference>
<dbReference type="RefSeq" id="WP_050399494.1">
    <property type="nucleotide sequence ID" value="NZ_JADBGF010000001.1"/>
</dbReference>
<evidence type="ECO:0000313" key="3">
    <source>
        <dbReference type="Proteomes" id="UP000629287"/>
    </source>
</evidence>
<dbReference type="GO" id="GO:0003677">
    <property type="term" value="F:DNA binding"/>
    <property type="evidence" value="ECO:0007669"/>
    <property type="project" value="InterPro"/>
</dbReference>
<accession>A0A8I0P871</accession>
<dbReference type="OrthoDB" id="3197212at2"/>
<protein>
    <submittedName>
        <fullName evidence="2">Transcriptional regulator with XRE-family HTH domain</fullName>
    </submittedName>
</protein>
<comment type="caution">
    <text evidence="2">The sequence shown here is derived from an EMBL/GenBank/DDBJ whole genome shotgun (WGS) entry which is preliminary data.</text>
</comment>
<dbReference type="SMART" id="SM00530">
    <property type="entry name" value="HTH_XRE"/>
    <property type="match status" value="1"/>
</dbReference>
<dbReference type="SUPFAM" id="SSF47413">
    <property type="entry name" value="lambda repressor-like DNA-binding domains"/>
    <property type="match status" value="1"/>
</dbReference>
<evidence type="ECO:0000313" key="2">
    <source>
        <dbReference type="EMBL" id="MBE1598929.1"/>
    </source>
</evidence>
<feature type="domain" description="HTH cro/C1-type" evidence="1">
    <location>
        <begin position="22"/>
        <end position="76"/>
    </location>
</feature>
<proteinExistence type="predicted"/>
<reference evidence="2 3" key="1">
    <citation type="submission" date="2020-10" db="EMBL/GenBank/DDBJ databases">
        <title>Sequencing the genomes of 1000 actinobacteria strains.</title>
        <authorList>
            <person name="Klenk H.-P."/>
        </authorList>
    </citation>
    <scope>NUCLEOTIDE SEQUENCE [LARGE SCALE GENOMIC DNA]</scope>
    <source>
        <strain evidence="2 3">DSM 41803</strain>
    </source>
</reference>
<dbReference type="PROSITE" id="PS50943">
    <property type="entry name" value="HTH_CROC1"/>
    <property type="match status" value="1"/>
</dbReference>
<keyword evidence="3" id="KW-1185">Reference proteome</keyword>
<dbReference type="GeneID" id="86833972"/>
<dbReference type="Pfam" id="PF01381">
    <property type="entry name" value="HTH_3"/>
    <property type="match status" value="1"/>
</dbReference>
<dbReference type="InterPro" id="IPR010982">
    <property type="entry name" value="Lambda_DNA-bd_dom_sf"/>
</dbReference>
<name>A0A8I0P871_9ACTN</name>
<gene>
    <name evidence="2" type="ORF">H4687_005058</name>
</gene>
<evidence type="ECO:0000259" key="1">
    <source>
        <dbReference type="PROSITE" id="PS50943"/>
    </source>
</evidence>
<dbReference type="InterPro" id="IPR001387">
    <property type="entry name" value="Cro/C1-type_HTH"/>
</dbReference>
<dbReference type="AlphaFoldDB" id="A0A8I0P871"/>
<dbReference type="EMBL" id="JADBGF010000001">
    <property type="protein sequence ID" value="MBE1598929.1"/>
    <property type="molecule type" value="Genomic_DNA"/>
</dbReference>
<organism evidence="2 3">
    <name type="scientific">Streptomyces stelliscabiei</name>
    <dbReference type="NCBI Taxonomy" id="146820"/>
    <lineage>
        <taxon>Bacteria</taxon>
        <taxon>Bacillati</taxon>
        <taxon>Actinomycetota</taxon>
        <taxon>Actinomycetes</taxon>
        <taxon>Kitasatosporales</taxon>
        <taxon>Streptomycetaceae</taxon>
        <taxon>Streptomyces</taxon>
    </lineage>
</organism>
<dbReference type="Proteomes" id="UP000629287">
    <property type="component" value="Unassembled WGS sequence"/>
</dbReference>
<sequence>MLSNLPDDPWLLQQRERVGRCIQQARLHHNLTQDAVYLAVPLNRSYYQDIEAGRANPSLDTLNGIARAIGVQLADLVR</sequence>